<feature type="domain" description="RNA polymerase sigma-70 region 2" evidence="6">
    <location>
        <begin position="20"/>
        <end position="88"/>
    </location>
</feature>
<feature type="domain" description="RNA polymerase sigma factor 70 region 4 type 2" evidence="7">
    <location>
        <begin position="121"/>
        <end position="173"/>
    </location>
</feature>
<dbReference type="PANTHER" id="PTHR43133">
    <property type="entry name" value="RNA POLYMERASE ECF-TYPE SIGMA FACTO"/>
    <property type="match status" value="1"/>
</dbReference>
<comment type="similarity">
    <text evidence="1">Belongs to the sigma-70 factor family. ECF subfamily.</text>
</comment>
<dbReference type="GO" id="GO:0003677">
    <property type="term" value="F:DNA binding"/>
    <property type="evidence" value="ECO:0007669"/>
    <property type="project" value="UniProtKB-KW"/>
</dbReference>
<keyword evidence="5" id="KW-0804">Transcription</keyword>
<protein>
    <submittedName>
        <fullName evidence="8">RNA polymerase sigma factor</fullName>
    </submittedName>
</protein>
<dbReference type="Pfam" id="PF08281">
    <property type="entry name" value="Sigma70_r4_2"/>
    <property type="match status" value="1"/>
</dbReference>
<dbReference type="RefSeq" id="WP_137064162.1">
    <property type="nucleotide sequence ID" value="NZ_CP040748.1"/>
</dbReference>
<dbReference type="InterPro" id="IPR007627">
    <property type="entry name" value="RNA_pol_sigma70_r2"/>
</dbReference>
<organism evidence="8 9">
    <name type="scientific">Nocardioides jishulii</name>
    <dbReference type="NCBI Taxonomy" id="2575440"/>
    <lineage>
        <taxon>Bacteria</taxon>
        <taxon>Bacillati</taxon>
        <taxon>Actinomycetota</taxon>
        <taxon>Actinomycetes</taxon>
        <taxon>Propionibacteriales</taxon>
        <taxon>Nocardioidaceae</taxon>
        <taxon>Nocardioides</taxon>
    </lineage>
</organism>
<evidence type="ECO:0000259" key="6">
    <source>
        <dbReference type="Pfam" id="PF04542"/>
    </source>
</evidence>
<evidence type="ECO:0000259" key="7">
    <source>
        <dbReference type="Pfam" id="PF08281"/>
    </source>
</evidence>
<gene>
    <name evidence="8" type="ORF">FC770_00455</name>
</gene>
<dbReference type="PANTHER" id="PTHR43133:SF8">
    <property type="entry name" value="RNA POLYMERASE SIGMA FACTOR HI_1459-RELATED"/>
    <property type="match status" value="1"/>
</dbReference>
<dbReference type="SUPFAM" id="SSF88659">
    <property type="entry name" value="Sigma3 and sigma4 domains of RNA polymerase sigma factors"/>
    <property type="match status" value="1"/>
</dbReference>
<dbReference type="GO" id="GO:0006352">
    <property type="term" value="P:DNA-templated transcription initiation"/>
    <property type="evidence" value="ECO:0007669"/>
    <property type="project" value="InterPro"/>
</dbReference>
<dbReference type="InterPro" id="IPR036388">
    <property type="entry name" value="WH-like_DNA-bd_sf"/>
</dbReference>
<reference evidence="8 9" key="1">
    <citation type="submission" date="2019-04" db="EMBL/GenBank/DDBJ databases">
        <authorList>
            <person name="Dong K."/>
        </authorList>
    </citation>
    <scope>NUCLEOTIDE SEQUENCE [LARGE SCALE GENOMIC DNA]</scope>
    <source>
        <strain evidence="9">dk3543</strain>
    </source>
</reference>
<dbReference type="InterPro" id="IPR039425">
    <property type="entry name" value="RNA_pol_sigma-70-like"/>
</dbReference>
<comment type="caution">
    <text evidence="8">The sequence shown here is derived from an EMBL/GenBank/DDBJ whole genome shotgun (WGS) entry which is preliminary data.</text>
</comment>
<evidence type="ECO:0000256" key="1">
    <source>
        <dbReference type="ARBA" id="ARBA00010641"/>
    </source>
</evidence>
<evidence type="ECO:0000256" key="3">
    <source>
        <dbReference type="ARBA" id="ARBA00023082"/>
    </source>
</evidence>
<keyword evidence="4" id="KW-0238">DNA-binding</keyword>
<dbReference type="InterPro" id="IPR014284">
    <property type="entry name" value="RNA_pol_sigma-70_dom"/>
</dbReference>
<evidence type="ECO:0000313" key="9">
    <source>
        <dbReference type="Proteomes" id="UP000307808"/>
    </source>
</evidence>
<dbReference type="Pfam" id="PF04542">
    <property type="entry name" value="Sigma70_r2"/>
    <property type="match status" value="1"/>
</dbReference>
<accession>A0A4U2YQL1</accession>
<dbReference type="EMBL" id="SZPY01000001">
    <property type="protein sequence ID" value="TKI63697.1"/>
    <property type="molecule type" value="Genomic_DNA"/>
</dbReference>
<dbReference type="InterPro" id="IPR013249">
    <property type="entry name" value="RNA_pol_sigma70_r4_t2"/>
</dbReference>
<keyword evidence="3" id="KW-0731">Sigma factor</keyword>
<keyword evidence="9" id="KW-1185">Reference proteome</keyword>
<sequence length="190" mass="20811">METNTAPTRIGTDPQAFEVFYREHLAYVSRYVALRTTDPHTAADLTAEIFSRVIVAASGYRRSSGPPRAWLTGIARNVISDHARSAARESAAYGRLQGRRLLDEDATERLVERISDHARGRELLARVASLPEGQRALVELVAVDELPLTEAAKVLGISAGNARIRWHRARRALRDAVPAPIPAPALEATS</sequence>
<dbReference type="Gene3D" id="1.10.10.10">
    <property type="entry name" value="Winged helix-like DNA-binding domain superfamily/Winged helix DNA-binding domain"/>
    <property type="match status" value="1"/>
</dbReference>
<name>A0A4U2YQL1_9ACTN</name>
<dbReference type="Gene3D" id="1.10.1740.10">
    <property type="match status" value="1"/>
</dbReference>
<dbReference type="Proteomes" id="UP000307808">
    <property type="component" value="Unassembled WGS sequence"/>
</dbReference>
<evidence type="ECO:0000256" key="5">
    <source>
        <dbReference type="ARBA" id="ARBA00023163"/>
    </source>
</evidence>
<dbReference type="OrthoDB" id="5243766at2"/>
<dbReference type="AlphaFoldDB" id="A0A4U2YQL1"/>
<proteinExistence type="inferred from homology"/>
<evidence type="ECO:0000313" key="8">
    <source>
        <dbReference type="EMBL" id="TKI63697.1"/>
    </source>
</evidence>
<evidence type="ECO:0000256" key="4">
    <source>
        <dbReference type="ARBA" id="ARBA00023125"/>
    </source>
</evidence>
<dbReference type="InterPro" id="IPR013325">
    <property type="entry name" value="RNA_pol_sigma_r2"/>
</dbReference>
<dbReference type="SUPFAM" id="SSF88946">
    <property type="entry name" value="Sigma2 domain of RNA polymerase sigma factors"/>
    <property type="match status" value="1"/>
</dbReference>
<dbReference type="InterPro" id="IPR013324">
    <property type="entry name" value="RNA_pol_sigma_r3/r4-like"/>
</dbReference>
<dbReference type="GO" id="GO:0016987">
    <property type="term" value="F:sigma factor activity"/>
    <property type="evidence" value="ECO:0007669"/>
    <property type="project" value="UniProtKB-KW"/>
</dbReference>
<evidence type="ECO:0000256" key="2">
    <source>
        <dbReference type="ARBA" id="ARBA00023015"/>
    </source>
</evidence>
<keyword evidence="2" id="KW-0805">Transcription regulation</keyword>
<dbReference type="NCBIfam" id="TIGR02937">
    <property type="entry name" value="sigma70-ECF"/>
    <property type="match status" value="1"/>
</dbReference>